<dbReference type="PANTHER" id="PTHR31286">
    <property type="entry name" value="GLYCINE-RICH CELL WALL STRUCTURAL PROTEIN 1.8-LIKE"/>
    <property type="match status" value="1"/>
</dbReference>
<accession>A0A9D3ZIW4</accession>
<organism evidence="2 3">
    <name type="scientific">Gossypium stocksii</name>
    <dbReference type="NCBI Taxonomy" id="47602"/>
    <lineage>
        <taxon>Eukaryota</taxon>
        <taxon>Viridiplantae</taxon>
        <taxon>Streptophyta</taxon>
        <taxon>Embryophyta</taxon>
        <taxon>Tracheophyta</taxon>
        <taxon>Spermatophyta</taxon>
        <taxon>Magnoliopsida</taxon>
        <taxon>eudicotyledons</taxon>
        <taxon>Gunneridae</taxon>
        <taxon>Pentapetalae</taxon>
        <taxon>rosids</taxon>
        <taxon>malvids</taxon>
        <taxon>Malvales</taxon>
        <taxon>Malvaceae</taxon>
        <taxon>Malvoideae</taxon>
        <taxon>Gossypium</taxon>
    </lineage>
</organism>
<dbReference type="PANTHER" id="PTHR31286:SF153">
    <property type="entry name" value="DUF4283 DOMAIN PROTEIN"/>
    <property type="match status" value="1"/>
</dbReference>
<name>A0A9D3ZIW4_9ROSI</name>
<sequence>MKSTSANLWHPVKRVQILDLGEKRFLFKFFHKMDMDWVVNRKPWTFNNHIFVFHRLQEGEDSVNVPLRFFTFWVQVYDLSMGLFLESTAKQLGNFVGEFLEYDSKSLSTGLRSFIWIRVLLDVRRPLKRRKMIMCMSGINLDEDVRDTFDMVKNTLELDAYDLLSKCFRFEAWWVLRSLLRKR</sequence>
<keyword evidence="3" id="KW-1185">Reference proteome</keyword>
<gene>
    <name evidence="2" type="ORF">J1N35_041084</name>
</gene>
<dbReference type="Proteomes" id="UP000828251">
    <property type="component" value="Unassembled WGS sequence"/>
</dbReference>
<evidence type="ECO:0000259" key="1">
    <source>
        <dbReference type="Pfam" id="PF14111"/>
    </source>
</evidence>
<evidence type="ECO:0000313" key="3">
    <source>
        <dbReference type="Proteomes" id="UP000828251"/>
    </source>
</evidence>
<proteinExistence type="predicted"/>
<dbReference type="InterPro" id="IPR040256">
    <property type="entry name" value="At4g02000-like"/>
</dbReference>
<protein>
    <recommendedName>
        <fullName evidence="1">DUF4283 domain-containing protein</fullName>
    </recommendedName>
</protein>
<dbReference type="Pfam" id="PF14111">
    <property type="entry name" value="DUF4283"/>
    <property type="match status" value="1"/>
</dbReference>
<dbReference type="EMBL" id="JAIQCV010000012">
    <property type="protein sequence ID" value="KAH1039341.1"/>
    <property type="molecule type" value="Genomic_DNA"/>
</dbReference>
<dbReference type="InterPro" id="IPR025558">
    <property type="entry name" value="DUF4283"/>
</dbReference>
<feature type="domain" description="DUF4283" evidence="1">
    <location>
        <begin position="1"/>
        <end position="60"/>
    </location>
</feature>
<dbReference type="OrthoDB" id="1106899at2759"/>
<comment type="caution">
    <text evidence="2">The sequence shown here is derived from an EMBL/GenBank/DDBJ whole genome shotgun (WGS) entry which is preliminary data.</text>
</comment>
<reference evidence="2 3" key="1">
    <citation type="journal article" date="2021" name="Plant Biotechnol. J.">
        <title>Multi-omics assisted identification of the key and species-specific regulatory components of drought-tolerant mechanisms in Gossypium stocksii.</title>
        <authorList>
            <person name="Yu D."/>
            <person name="Ke L."/>
            <person name="Zhang D."/>
            <person name="Wu Y."/>
            <person name="Sun Y."/>
            <person name="Mei J."/>
            <person name="Sun J."/>
            <person name="Sun Y."/>
        </authorList>
    </citation>
    <scope>NUCLEOTIDE SEQUENCE [LARGE SCALE GENOMIC DNA]</scope>
    <source>
        <strain evidence="3">cv. E1</strain>
        <tissue evidence="2">Leaf</tissue>
    </source>
</reference>
<evidence type="ECO:0000313" key="2">
    <source>
        <dbReference type="EMBL" id="KAH1039341.1"/>
    </source>
</evidence>
<dbReference type="AlphaFoldDB" id="A0A9D3ZIW4"/>